<sequence>MKGLETKGYRYGLLSVDAAATAPSLDNPAPGKWQSLHQQRVIGGGWWLEYRRWPN</sequence>
<dbReference type="RefSeq" id="WP_377281585.1">
    <property type="nucleotide sequence ID" value="NZ_JBHRSI010000004.1"/>
</dbReference>
<protein>
    <submittedName>
        <fullName evidence="1">Uncharacterized protein</fullName>
    </submittedName>
</protein>
<comment type="caution">
    <text evidence="1">The sequence shown here is derived from an EMBL/GenBank/DDBJ whole genome shotgun (WGS) entry which is preliminary data.</text>
</comment>
<accession>A0ABW4N9Z0</accession>
<reference evidence="2" key="1">
    <citation type="journal article" date="2019" name="Int. J. Syst. Evol. Microbiol.">
        <title>The Global Catalogue of Microorganisms (GCM) 10K type strain sequencing project: providing services to taxonomists for standard genome sequencing and annotation.</title>
        <authorList>
            <consortium name="The Broad Institute Genomics Platform"/>
            <consortium name="The Broad Institute Genome Sequencing Center for Infectious Disease"/>
            <person name="Wu L."/>
            <person name="Ma J."/>
        </authorList>
    </citation>
    <scope>NUCLEOTIDE SEQUENCE [LARGE SCALE GENOMIC DNA]</scope>
    <source>
        <strain evidence="2">DFY28</strain>
    </source>
</reference>
<name>A0ABW4N9Z0_9CAUL</name>
<evidence type="ECO:0000313" key="1">
    <source>
        <dbReference type="EMBL" id="MFD1785525.1"/>
    </source>
</evidence>
<dbReference type="Proteomes" id="UP001597237">
    <property type="component" value="Unassembled WGS sequence"/>
</dbReference>
<evidence type="ECO:0000313" key="2">
    <source>
        <dbReference type="Proteomes" id="UP001597237"/>
    </source>
</evidence>
<proteinExistence type="predicted"/>
<keyword evidence="2" id="KW-1185">Reference proteome</keyword>
<organism evidence="1 2">
    <name type="scientific">Phenylobacterium terrae</name>
    <dbReference type="NCBI Taxonomy" id="2665495"/>
    <lineage>
        <taxon>Bacteria</taxon>
        <taxon>Pseudomonadati</taxon>
        <taxon>Pseudomonadota</taxon>
        <taxon>Alphaproteobacteria</taxon>
        <taxon>Caulobacterales</taxon>
        <taxon>Caulobacteraceae</taxon>
        <taxon>Phenylobacterium</taxon>
    </lineage>
</organism>
<dbReference type="EMBL" id="JBHUEY010000006">
    <property type="protein sequence ID" value="MFD1785525.1"/>
    <property type="molecule type" value="Genomic_DNA"/>
</dbReference>
<gene>
    <name evidence="1" type="ORF">ACFSC0_19155</name>
</gene>